<accession>A0A1M7L9Y6</accession>
<dbReference type="RefSeq" id="WP_139251161.1">
    <property type="nucleotide sequence ID" value="NZ_FRBW01000003.1"/>
</dbReference>
<dbReference type="STRING" id="735517.SAMN05444272_3118"/>
<organism evidence="1 2">
    <name type="scientific">Roseibium suaedae</name>
    <dbReference type="NCBI Taxonomy" id="735517"/>
    <lineage>
        <taxon>Bacteria</taxon>
        <taxon>Pseudomonadati</taxon>
        <taxon>Pseudomonadota</taxon>
        <taxon>Alphaproteobacteria</taxon>
        <taxon>Hyphomicrobiales</taxon>
        <taxon>Stappiaceae</taxon>
        <taxon>Roseibium</taxon>
    </lineage>
</organism>
<protein>
    <submittedName>
        <fullName evidence="1">Uncharacterized protein</fullName>
    </submittedName>
</protein>
<keyword evidence="2" id="KW-1185">Reference proteome</keyword>
<sequence length="869" mass="97043">MPLVNDGYGCIREEANSHAGIAELFWRPLDPIRDNADAKGAEPPGWSEPDRNWHYKSILKIRAKEWAYDDKPPFSWYVTTQPAQTWLRGRAGNYANVATTLYVFVAPHVEVTRMPLPFYSMGSVFLNPDIYIIRLDSLYEVPAPGSDPNLGQLLGDRPTLEYFNGRLSAGDLLDEVNANAVFDSDDPLSIPDIRIRREATSIIIEKPVQFQIKINLSETKPSFFKIAIVPHSAGEPTMKLPPGWEGYPRAPVLTQREINSTLFRIIHDANTTIKFTVNGGAAVGLSPLRAIVQTRKVYHSPKWENRSITPVWASDDAVSKTENVIVSDSFADPYQFTFDDGNWVELEPEADWYGIDTLFQLGIGFIPVVGQLYDVADIICVAVTGKDLWGARKTKSDIVLMGGFAMLGVLGDLSKQVDTGMMSRIGAYFFGPAKIVSHNPNFSRSLVRAAYSGTPAFIFAGETLARKEGGAFMRELDRLIAAGDESGLIALAKKFETEFEAVMRANARTIGFEQQPATLAMLREHRDRFAARLKNINGIPNAIQGQIVKAWEDAQAAGDLANVIADIRKIDGKVADTLVDGLRDQILYDINNDPAIIRRAAAYAGRFGLKGFFNNHGVPFSPFTYLTKVAGKGTEARDAFDLKYGEEAWGIVTGRRPPPNPDTMIARYGEEIARLMNNPDTYFHHRELITSQYPGLGIILNSDHLIEARFRKVEQYGGSVDASLFRAILVPPSLEIARKLRAAGIDIGWYIHQQKTSRMNQLLPQSQVDYSIQEIADAYQLFWVHEMKMTPSMFRNFFEEELQYLAMAREGEHIKLGSHDTFKGRIEFTGFKTKEDLLRTVNARLKKMNLPAFIEAKVGDRVSDAPGMG</sequence>
<proteinExistence type="predicted"/>
<dbReference type="EMBL" id="FRBW01000003">
    <property type="protein sequence ID" value="SHM74366.1"/>
    <property type="molecule type" value="Genomic_DNA"/>
</dbReference>
<gene>
    <name evidence="1" type="ORF">SAMN05444272_3118</name>
</gene>
<dbReference type="Proteomes" id="UP000186002">
    <property type="component" value="Unassembled WGS sequence"/>
</dbReference>
<dbReference type="AlphaFoldDB" id="A0A1M7L9Y6"/>
<evidence type="ECO:0000313" key="1">
    <source>
        <dbReference type="EMBL" id="SHM74366.1"/>
    </source>
</evidence>
<name>A0A1M7L9Y6_9HYPH</name>
<reference evidence="1 2" key="1">
    <citation type="submission" date="2016-11" db="EMBL/GenBank/DDBJ databases">
        <authorList>
            <person name="Jaros S."/>
            <person name="Januszkiewicz K."/>
            <person name="Wedrychowicz H."/>
        </authorList>
    </citation>
    <scope>NUCLEOTIDE SEQUENCE [LARGE SCALE GENOMIC DNA]</scope>
    <source>
        <strain evidence="1 2">DSM 22153</strain>
    </source>
</reference>
<evidence type="ECO:0000313" key="2">
    <source>
        <dbReference type="Proteomes" id="UP000186002"/>
    </source>
</evidence>
<dbReference type="OrthoDB" id="3399304at2"/>